<evidence type="ECO:0000313" key="3">
    <source>
        <dbReference type="Proteomes" id="UP000799753"/>
    </source>
</evidence>
<keyword evidence="3" id="KW-1185">Reference proteome</keyword>
<sequence length="263" mass="30937">MVTSKSRTHIRQRGKRKQRQIRQKRFQKLRIPIQSRGYRRLRRSSRKMLRREKAPYDVIMPWLRNDMGYKYTPYVSSQETHSAHILDLPTETLQEVLLHSVHTPWPKGALSSITETQTKILWKKIGVLSAVCPAFRLAMPYVSKTAMRLNIEDPLRDRITKEPELKIPEWTIQPGLSWKSKAVKGSEVEIPKKKTRANVARKKQRPQKCWYCEERHPIKDPVCPMERRDPVKWAKMTKGTKVMKMTNMKGFAEFAGTKVVFED</sequence>
<feature type="region of interest" description="Disordered" evidence="1">
    <location>
        <begin position="1"/>
        <end position="23"/>
    </location>
</feature>
<accession>A0A6A6SH43</accession>
<gene>
    <name evidence="2" type="ORF">P280DRAFT_502883</name>
</gene>
<dbReference type="AlphaFoldDB" id="A0A6A6SH43"/>
<proteinExistence type="predicted"/>
<dbReference type="OrthoDB" id="3796140at2759"/>
<dbReference type="EMBL" id="MU006776">
    <property type="protein sequence ID" value="KAF2646261.1"/>
    <property type="molecule type" value="Genomic_DNA"/>
</dbReference>
<dbReference type="Proteomes" id="UP000799753">
    <property type="component" value="Unassembled WGS sequence"/>
</dbReference>
<reference evidence="2" key="1">
    <citation type="journal article" date="2020" name="Stud. Mycol.">
        <title>101 Dothideomycetes genomes: a test case for predicting lifestyles and emergence of pathogens.</title>
        <authorList>
            <person name="Haridas S."/>
            <person name="Albert R."/>
            <person name="Binder M."/>
            <person name="Bloem J."/>
            <person name="Labutti K."/>
            <person name="Salamov A."/>
            <person name="Andreopoulos B."/>
            <person name="Baker S."/>
            <person name="Barry K."/>
            <person name="Bills G."/>
            <person name="Bluhm B."/>
            <person name="Cannon C."/>
            <person name="Castanera R."/>
            <person name="Culley D."/>
            <person name="Daum C."/>
            <person name="Ezra D."/>
            <person name="Gonzalez J."/>
            <person name="Henrissat B."/>
            <person name="Kuo A."/>
            <person name="Liang C."/>
            <person name="Lipzen A."/>
            <person name="Lutzoni F."/>
            <person name="Magnuson J."/>
            <person name="Mondo S."/>
            <person name="Nolan M."/>
            <person name="Ohm R."/>
            <person name="Pangilinan J."/>
            <person name="Park H.-J."/>
            <person name="Ramirez L."/>
            <person name="Alfaro M."/>
            <person name="Sun H."/>
            <person name="Tritt A."/>
            <person name="Yoshinaga Y."/>
            <person name="Zwiers L.-H."/>
            <person name="Turgeon B."/>
            <person name="Goodwin S."/>
            <person name="Spatafora J."/>
            <person name="Crous P."/>
            <person name="Grigoriev I."/>
        </authorList>
    </citation>
    <scope>NUCLEOTIDE SEQUENCE</scope>
    <source>
        <strain evidence="2">CBS 473.64</strain>
    </source>
</reference>
<evidence type="ECO:0000313" key="2">
    <source>
        <dbReference type="EMBL" id="KAF2646261.1"/>
    </source>
</evidence>
<evidence type="ECO:0000256" key="1">
    <source>
        <dbReference type="SAM" id="MobiDB-lite"/>
    </source>
</evidence>
<protein>
    <submittedName>
        <fullName evidence="2">Uncharacterized protein</fullName>
    </submittedName>
</protein>
<name>A0A6A6SH43_9PLEO</name>
<organism evidence="2 3">
    <name type="scientific">Massarina eburnea CBS 473.64</name>
    <dbReference type="NCBI Taxonomy" id="1395130"/>
    <lineage>
        <taxon>Eukaryota</taxon>
        <taxon>Fungi</taxon>
        <taxon>Dikarya</taxon>
        <taxon>Ascomycota</taxon>
        <taxon>Pezizomycotina</taxon>
        <taxon>Dothideomycetes</taxon>
        <taxon>Pleosporomycetidae</taxon>
        <taxon>Pleosporales</taxon>
        <taxon>Massarineae</taxon>
        <taxon>Massarinaceae</taxon>
        <taxon>Massarina</taxon>
    </lineage>
</organism>